<dbReference type="Pfam" id="PF22890">
    <property type="entry name" value="TPR_EMC2"/>
    <property type="match status" value="1"/>
</dbReference>
<gene>
    <name evidence="6" type="ORF">HBR001_LOCUS3743</name>
</gene>
<evidence type="ECO:0000313" key="6">
    <source>
        <dbReference type="EMBL" id="CAI5726030.1"/>
    </source>
</evidence>
<comment type="function">
    <text evidence="4">Part of the endoplasmic reticulum membrane protein complex (EMC) that enables the energy-independent insertion into endoplasmic reticulum membranes of newly synthesized membrane proteins.</text>
</comment>
<name>A0AAV0TQY5_HYABA</name>
<accession>A0AAV0TQY5</accession>
<feature type="repeat" description="TPR" evidence="3">
    <location>
        <begin position="162"/>
        <end position="195"/>
    </location>
</feature>
<evidence type="ECO:0000256" key="2">
    <source>
        <dbReference type="ARBA" id="ARBA00022803"/>
    </source>
</evidence>
<comment type="subunit">
    <text evidence="4">Component of the ER membrane protein complex (EMC).</text>
</comment>
<reference evidence="6" key="1">
    <citation type="submission" date="2022-12" db="EMBL/GenBank/DDBJ databases">
        <authorList>
            <person name="Webb A."/>
        </authorList>
    </citation>
    <scope>NUCLEOTIDE SEQUENCE</scope>
    <source>
        <strain evidence="6">Hp1</strain>
    </source>
</reference>
<dbReference type="PANTHER" id="PTHR12760">
    <property type="entry name" value="TETRATRICOPEPTIDE REPEAT PROTEIN"/>
    <property type="match status" value="1"/>
</dbReference>
<proteinExistence type="inferred from homology"/>
<dbReference type="SMART" id="SM00028">
    <property type="entry name" value="TPR"/>
    <property type="match status" value="3"/>
</dbReference>
<dbReference type="SUPFAM" id="SSF48452">
    <property type="entry name" value="TPR-like"/>
    <property type="match status" value="1"/>
</dbReference>
<comment type="caution">
    <text evidence="6">The sequence shown here is derived from an EMBL/GenBank/DDBJ whole genome shotgun (WGS) entry which is preliminary data.</text>
</comment>
<keyword evidence="2 3" id="KW-0802">TPR repeat</keyword>
<protein>
    <recommendedName>
        <fullName evidence="4">ER membrane protein complex subunit 2</fullName>
    </recommendedName>
</protein>
<dbReference type="Gene3D" id="1.25.40.10">
    <property type="entry name" value="Tetratricopeptide repeat domain"/>
    <property type="match status" value="1"/>
</dbReference>
<keyword evidence="4" id="KW-0256">Endoplasmic reticulum</keyword>
<evidence type="ECO:0000259" key="5">
    <source>
        <dbReference type="Pfam" id="PF22890"/>
    </source>
</evidence>
<dbReference type="AlphaFoldDB" id="A0AAV0TQY5"/>
<evidence type="ECO:0000313" key="7">
    <source>
        <dbReference type="Proteomes" id="UP001162031"/>
    </source>
</evidence>
<comment type="subcellular location">
    <subcellularLocation>
        <location evidence="4">Endoplasmic reticulum membrane</location>
        <topology evidence="4">Peripheral membrane protein</topology>
        <orientation evidence="4">Cytoplasmic side</orientation>
    </subcellularLocation>
</comment>
<dbReference type="InterPro" id="IPR011990">
    <property type="entry name" value="TPR-like_helical_dom_sf"/>
</dbReference>
<keyword evidence="1" id="KW-0677">Repeat</keyword>
<evidence type="ECO:0000256" key="4">
    <source>
        <dbReference type="RuleBase" id="RU367091"/>
    </source>
</evidence>
<dbReference type="InterPro" id="IPR055217">
    <property type="entry name" value="TPR_EMC2"/>
</dbReference>
<feature type="domain" description="EMC2 TPR-like" evidence="5">
    <location>
        <begin position="94"/>
        <end position="205"/>
    </location>
</feature>
<feature type="repeat" description="TPR" evidence="3">
    <location>
        <begin position="94"/>
        <end position="127"/>
    </location>
</feature>
<dbReference type="InterPro" id="IPR019734">
    <property type="entry name" value="TPR_rpt"/>
</dbReference>
<evidence type="ECO:0000256" key="3">
    <source>
        <dbReference type="PROSITE-ProRule" id="PRU00339"/>
    </source>
</evidence>
<keyword evidence="4" id="KW-0472">Membrane</keyword>
<sequence>MDPHVFQTKLALAESTETRDSCVELLRYVRREKLRESGAVARVGKLLVTKHRRGLGDELWTVYEQTFIAALDLHDDELAETCLKALQSQFLDSSRVARLEGMQLEQQSEFEKALALYDKLLDANPANALVLKRKIAVLKAQKRTADVIAALNEFLRGFGTDHSAWTELGETYLSIGTYRYAAFCYEELVLLNPMDAIYHSRLADIYSTIGGLENLLKARKHYAHSLELNKKQNLRAYFALVTCTKAIAMQRAYRADQDDDGINERLQTFALNCIQDIYATYSSPDLAGIAQATITAL</sequence>
<dbReference type="PROSITE" id="PS50005">
    <property type="entry name" value="TPR"/>
    <property type="match status" value="2"/>
</dbReference>
<dbReference type="GO" id="GO:0072546">
    <property type="term" value="C:EMC complex"/>
    <property type="evidence" value="ECO:0007669"/>
    <property type="project" value="UniProtKB-UniRule"/>
</dbReference>
<keyword evidence="7" id="KW-1185">Reference proteome</keyword>
<dbReference type="Proteomes" id="UP001162031">
    <property type="component" value="Unassembled WGS sequence"/>
</dbReference>
<dbReference type="InterPro" id="IPR039856">
    <property type="entry name" value="EMC2-like"/>
</dbReference>
<evidence type="ECO:0000256" key="1">
    <source>
        <dbReference type="ARBA" id="ARBA00022737"/>
    </source>
</evidence>
<dbReference type="EMBL" id="CANTFL010000634">
    <property type="protein sequence ID" value="CAI5726030.1"/>
    <property type="molecule type" value="Genomic_DNA"/>
</dbReference>
<comment type="similarity">
    <text evidence="4">Belongs to the EMC2 family.</text>
</comment>
<organism evidence="6 7">
    <name type="scientific">Hyaloperonospora brassicae</name>
    <name type="common">Brassica downy mildew</name>
    <name type="synonym">Peronospora brassicae</name>
    <dbReference type="NCBI Taxonomy" id="162125"/>
    <lineage>
        <taxon>Eukaryota</taxon>
        <taxon>Sar</taxon>
        <taxon>Stramenopiles</taxon>
        <taxon>Oomycota</taxon>
        <taxon>Peronosporomycetes</taxon>
        <taxon>Peronosporales</taxon>
        <taxon>Peronosporaceae</taxon>
        <taxon>Hyaloperonospora</taxon>
    </lineage>
</organism>